<dbReference type="CDD" id="cd07067">
    <property type="entry name" value="HP_PGM_like"/>
    <property type="match status" value="1"/>
</dbReference>
<dbReference type="EMBL" id="CP021983">
    <property type="protein sequence ID" value="ASC74013.1"/>
    <property type="molecule type" value="Genomic_DNA"/>
</dbReference>
<dbReference type="PANTHER" id="PTHR47623:SF1">
    <property type="entry name" value="OS09G0287300 PROTEIN"/>
    <property type="match status" value="1"/>
</dbReference>
<feature type="active site" description="Tele-phosphohistidine intermediate" evidence="1">
    <location>
        <position position="11"/>
    </location>
</feature>
<evidence type="ECO:0000256" key="1">
    <source>
        <dbReference type="PIRSR" id="PIRSR613078-1"/>
    </source>
</evidence>
<dbReference type="Pfam" id="PF00300">
    <property type="entry name" value="His_Phos_1"/>
    <property type="match status" value="1"/>
</dbReference>
<sequence length="177" mass="19253">MASKQLLLFRHGKSDWDADFSTDHERPVSKRGRQAAQLMGRVLARSQYSPDAVITSSAVRARTTVELAAEAGQWSCPIRVSAALYEATPDQVLAEIRQAPQTSQTLLLAGHEPTWSALAAALIGGGQLRVPTAALLCIDCQVADWQTVDRGVGQLLWLLPPKFFSKGDFKDLHPPGH</sequence>
<protein>
    <submittedName>
        <fullName evidence="3">Phosphohistidine phosphatase SixA</fullName>
    </submittedName>
</protein>
<feature type="binding site" evidence="2">
    <location>
        <position position="60"/>
    </location>
    <ligand>
        <name>substrate</name>
    </ligand>
</feature>
<dbReference type="AlphaFoldDB" id="A0A1Z3HUQ1"/>
<dbReference type="OrthoDB" id="194934at2"/>
<dbReference type="SMART" id="SM00855">
    <property type="entry name" value="PGAM"/>
    <property type="match status" value="1"/>
</dbReference>
<dbReference type="RefSeq" id="WP_080805205.1">
    <property type="nucleotide sequence ID" value="NZ_CP021983.2"/>
</dbReference>
<gene>
    <name evidence="3" type="primary">sixA</name>
    <name evidence="3" type="ORF">XM38_049870</name>
</gene>
<evidence type="ECO:0000313" key="3">
    <source>
        <dbReference type="EMBL" id="ASC74013.1"/>
    </source>
</evidence>
<name>A0A1Z3HUQ1_9CYAN</name>
<dbReference type="SUPFAM" id="SSF53254">
    <property type="entry name" value="Phosphoglycerate mutase-like"/>
    <property type="match status" value="1"/>
</dbReference>
<organism evidence="3 4">
    <name type="scientific">Halomicronema hongdechloris C2206</name>
    <dbReference type="NCBI Taxonomy" id="1641165"/>
    <lineage>
        <taxon>Bacteria</taxon>
        <taxon>Bacillati</taxon>
        <taxon>Cyanobacteriota</taxon>
        <taxon>Cyanophyceae</taxon>
        <taxon>Nodosilineales</taxon>
        <taxon>Nodosilineaceae</taxon>
        <taxon>Halomicronema</taxon>
    </lineage>
</organism>
<dbReference type="Proteomes" id="UP000191901">
    <property type="component" value="Chromosome"/>
</dbReference>
<dbReference type="InterPro" id="IPR013078">
    <property type="entry name" value="His_Pase_superF_clade-1"/>
</dbReference>
<proteinExistence type="predicted"/>
<dbReference type="InterPro" id="IPR029033">
    <property type="entry name" value="His_PPase_superfam"/>
</dbReference>
<reference evidence="3 4" key="1">
    <citation type="journal article" date="2016" name="Biochim. Biophys. Acta">
        <title>Characterization of red-shifted phycobilisomes isolated from the chlorophyll f-containing cyanobacterium Halomicronema hongdechloris.</title>
        <authorList>
            <person name="Li Y."/>
            <person name="Lin Y."/>
            <person name="Garvey C.J."/>
            <person name="Birch D."/>
            <person name="Corkery R.W."/>
            <person name="Loughlin P.C."/>
            <person name="Scheer H."/>
            <person name="Willows R.D."/>
            <person name="Chen M."/>
        </authorList>
    </citation>
    <scope>NUCLEOTIDE SEQUENCE [LARGE SCALE GENOMIC DNA]</scope>
    <source>
        <strain evidence="3 4">C2206</strain>
    </source>
</reference>
<keyword evidence="4" id="KW-1185">Reference proteome</keyword>
<evidence type="ECO:0000313" key="4">
    <source>
        <dbReference type="Proteomes" id="UP000191901"/>
    </source>
</evidence>
<dbReference type="Gene3D" id="3.40.50.1240">
    <property type="entry name" value="Phosphoglycerate mutase-like"/>
    <property type="match status" value="1"/>
</dbReference>
<evidence type="ECO:0000256" key="2">
    <source>
        <dbReference type="PIRSR" id="PIRSR613078-2"/>
    </source>
</evidence>
<feature type="active site" description="Proton donor/acceptor" evidence="1">
    <location>
        <position position="86"/>
    </location>
</feature>
<accession>A0A1Z3HUQ1</accession>
<dbReference type="PANTHER" id="PTHR47623">
    <property type="entry name" value="OS09G0287300 PROTEIN"/>
    <property type="match status" value="1"/>
</dbReference>
<dbReference type="KEGG" id="hhg:XM38_049870"/>